<sequence length="250" mass="23441">MCGGQSTHPGELLLGDGVLDGGGVTDSCGRGLYVPRSAAVVVADGSEAGDVTVPGTGVPSQMTGELGVGEHGEVLGGGLVGGSLLGHVVGGPDAGVVVTDGRGRGLYVPRSAATVLLGAGVGSALGDSEAGVVTLPEPGVVLQVSGGELGVGGHGQVLDGGLVGGSELGQVMGGPDAGVVVTDGRGRGLYVPRSAATVLLGAGVGSVLGDSEAGVVTLPEPGVVLQVSGGELGVGGHGQVLDGGLVGGPE</sequence>
<proteinExistence type="predicted"/>
<evidence type="ECO:0000313" key="2">
    <source>
        <dbReference type="Proteomes" id="UP001595867"/>
    </source>
</evidence>
<evidence type="ECO:0000313" key="1">
    <source>
        <dbReference type="EMBL" id="MFC4072241.1"/>
    </source>
</evidence>
<keyword evidence="2" id="KW-1185">Reference proteome</keyword>
<comment type="caution">
    <text evidence="1">The sequence shown here is derived from an EMBL/GenBank/DDBJ whole genome shotgun (WGS) entry which is preliminary data.</text>
</comment>
<dbReference type="RefSeq" id="WP_378073124.1">
    <property type="nucleotide sequence ID" value="NZ_JBHSBL010000033.1"/>
</dbReference>
<name>A0ABV8J8A0_9ACTN</name>
<dbReference type="Proteomes" id="UP001595867">
    <property type="component" value="Unassembled WGS sequence"/>
</dbReference>
<dbReference type="EMBL" id="JBHSBL010000033">
    <property type="protein sequence ID" value="MFC4072241.1"/>
    <property type="molecule type" value="Genomic_DNA"/>
</dbReference>
<reference evidence="2" key="1">
    <citation type="journal article" date="2019" name="Int. J. Syst. Evol. Microbiol.">
        <title>The Global Catalogue of Microorganisms (GCM) 10K type strain sequencing project: providing services to taxonomists for standard genome sequencing and annotation.</title>
        <authorList>
            <consortium name="The Broad Institute Genomics Platform"/>
            <consortium name="The Broad Institute Genome Sequencing Center for Infectious Disease"/>
            <person name="Wu L."/>
            <person name="Ma J."/>
        </authorList>
    </citation>
    <scope>NUCLEOTIDE SEQUENCE [LARGE SCALE GENOMIC DNA]</scope>
    <source>
        <strain evidence="2">TBRC 5832</strain>
    </source>
</reference>
<accession>A0ABV8J8A0</accession>
<protein>
    <submittedName>
        <fullName evidence="1">Uncharacterized protein</fullName>
    </submittedName>
</protein>
<organism evidence="1 2">
    <name type="scientific">Actinoplanes subglobosus</name>
    <dbReference type="NCBI Taxonomy" id="1547892"/>
    <lineage>
        <taxon>Bacteria</taxon>
        <taxon>Bacillati</taxon>
        <taxon>Actinomycetota</taxon>
        <taxon>Actinomycetes</taxon>
        <taxon>Micromonosporales</taxon>
        <taxon>Micromonosporaceae</taxon>
        <taxon>Actinoplanes</taxon>
    </lineage>
</organism>
<gene>
    <name evidence="1" type="ORF">ACFO0C_45540</name>
</gene>